<feature type="compositionally biased region" description="Pro residues" evidence="6">
    <location>
        <begin position="1"/>
        <end position="12"/>
    </location>
</feature>
<dbReference type="Pfam" id="PF00007">
    <property type="entry name" value="Cys_knot"/>
    <property type="match status" value="1"/>
</dbReference>
<dbReference type="InterPro" id="IPR006208">
    <property type="entry name" value="Glyco_hormone_CN"/>
</dbReference>
<name>A0ABR3N416_9TELE</name>
<dbReference type="Gene3D" id="1.25.10.10">
    <property type="entry name" value="Leucine-rich Repeat Variant"/>
    <property type="match status" value="1"/>
</dbReference>
<dbReference type="PANTHER" id="PTHR10257:SF4">
    <property type="entry name" value="SERINE_THREONINE-PROTEIN PHOSPHATASE 2A 56 KDA REGULATORY SUBUNIT BETA ISOFORM"/>
    <property type="match status" value="1"/>
</dbReference>
<dbReference type="Proteomes" id="UP001558613">
    <property type="component" value="Unassembled WGS sequence"/>
</dbReference>
<protein>
    <recommendedName>
        <fullName evidence="8">Glycoprotein hormone subunit beta domain-containing protein</fullName>
    </recommendedName>
</protein>
<dbReference type="CDD" id="cd00069">
    <property type="entry name" value="GHB_like"/>
    <property type="match status" value="1"/>
</dbReference>
<keyword evidence="10" id="KW-1185">Reference proteome</keyword>
<organism evidence="9 10">
    <name type="scientific">Cirrhinus molitorella</name>
    <name type="common">mud carp</name>
    <dbReference type="NCBI Taxonomy" id="172907"/>
    <lineage>
        <taxon>Eukaryota</taxon>
        <taxon>Metazoa</taxon>
        <taxon>Chordata</taxon>
        <taxon>Craniata</taxon>
        <taxon>Vertebrata</taxon>
        <taxon>Euteleostomi</taxon>
        <taxon>Actinopterygii</taxon>
        <taxon>Neopterygii</taxon>
        <taxon>Teleostei</taxon>
        <taxon>Ostariophysi</taxon>
        <taxon>Cypriniformes</taxon>
        <taxon>Cyprinidae</taxon>
        <taxon>Labeoninae</taxon>
        <taxon>Labeonini</taxon>
        <taxon>Cirrhinus</taxon>
    </lineage>
</organism>
<feature type="compositionally biased region" description="Basic residues" evidence="6">
    <location>
        <begin position="33"/>
        <end position="44"/>
    </location>
</feature>
<accession>A0ABR3N416</accession>
<feature type="region of interest" description="Disordered" evidence="6">
    <location>
        <begin position="1"/>
        <end position="53"/>
    </location>
</feature>
<evidence type="ECO:0000256" key="4">
    <source>
        <dbReference type="ARBA" id="ARBA00022525"/>
    </source>
</evidence>
<dbReference type="Gene3D" id="2.10.90.10">
    <property type="entry name" value="Cystine-knot cytokines"/>
    <property type="match status" value="1"/>
</dbReference>
<keyword evidence="5" id="KW-1015">Disulfide bond</keyword>
<evidence type="ECO:0000256" key="3">
    <source>
        <dbReference type="ARBA" id="ARBA00009745"/>
    </source>
</evidence>
<gene>
    <name evidence="9" type="ORF">QQF64_030567</name>
</gene>
<keyword evidence="4" id="KW-0964">Secreted</keyword>
<dbReference type="SUPFAM" id="SSF57501">
    <property type="entry name" value="Cystine-knot cytokines"/>
    <property type="match status" value="1"/>
</dbReference>
<dbReference type="InterPro" id="IPR001545">
    <property type="entry name" value="Gonadotropin_bsu"/>
</dbReference>
<evidence type="ECO:0000259" key="8">
    <source>
        <dbReference type="Pfam" id="PF00007"/>
    </source>
</evidence>
<comment type="caution">
    <text evidence="9">The sequence shown here is derived from an EMBL/GenBank/DDBJ whole genome shotgun (WGS) entry which is preliminary data.</text>
</comment>
<feature type="compositionally biased region" description="Low complexity" evidence="6">
    <location>
        <begin position="13"/>
        <end position="23"/>
    </location>
</feature>
<keyword evidence="7" id="KW-0812">Transmembrane</keyword>
<comment type="subcellular location">
    <subcellularLocation>
        <location evidence="1">Secreted</location>
    </subcellularLocation>
</comment>
<dbReference type="EMBL" id="JAYMGO010000007">
    <property type="protein sequence ID" value="KAL1271551.1"/>
    <property type="molecule type" value="Genomic_DNA"/>
</dbReference>
<keyword evidence="7" id="KW-1133">Transmembrane helix</keyword>
<dbReference type="Pfam" id="PF01603">
    <property type="entry name" value="B56"/>
    <property type="match status" value="1"/>
</dbReference>
<feature type="transmembrane region" description="Helical" evidence="7">
    <location>
        <begin position="526"/>
        <end position="549"/>
    </location>
</feature>
<dbReference type="InterPro" id="IPR011989">
    <property type="entry name" value="ARM-like"/>
</dbReference>
<dbReference type="SUPFAM" id="SSF48371">
    <property type="entry name" value="ARM repeat"/>
    <property type="match status" value="1"/>
</dbReference>
<comment type="similarity">
    <text evidence="2">Belongs to the glycoprotein hormones subunit beta family.</text>
</comment>
<comment type="similarity">
    <text evidence="3">Belongs to the phosphatase 2A regulatory subunit B56 family.</text>
</comment>
<evidence type="ECO:0000256" key="2">
    <source>
        <dbReference type="ARBA" id="ARBA00006552"/>
    </source>
</evidence>
<feature type="domain" description="Glycoprotein hormone subunit beta" evidence="8">
    <location>
        <begin position="554"/>
        <end position="647"/>
    </location>
</feature>
<reference evidence="9 10" key="1">
    <citation type="submission" date="2023-09" db="EMBL/GenBank/DDBJ databases">
        <authorList>
            <person name="Wang M."/>
        </authorList>
    </citation>
    <scope>NUCLEOTIDE SEQUENCE [LARGE SCALE GENOMIC DNA]</scope>
    <source>
        <strain evidence="9">GT-2023</strain>
        <tissue evidence="9">Liver</tissue>
    </source>
</reference>
<dbReference type="InterPro" id="IPR002554">
    <property type="entry name" value="PP2A_B56"/>
</dbReference>
<proteinExistence type="inferred from homology"/>
<sequence length="649" mass="75548">METPTKLPPSSPSSPTTGFSVPSAEKVDGFPRRSMRRARQRRSHSSSQFRYQSSQVELTPLPLLKDAPVAELHDLFCKKLQQCCVLFDFLDCVADLKGKEIKRAALNELVESVATSRGVLIEPLYPEAIKMISVNIFRTLPPSENPEFDPEEDEPALEASWPHLQLVYEFFLRFLESPDFQPSLAKRYVDQKFVLQLLELFDSEDPREREYLKTILHRVYGKLLGLRAYIRKQINNIFLRFIYETERFNGVAELLEILGSIINGFALPLKSEHKQFLVRVLIPLHTAKSLSIFHAQLAYCVVQFMEKDATVTEHIIRGLLRYWPKTCTQKEVMFLGEIEEILDVIEPSQFIRVQEPLFKQIAACISSPHFQVAERALYFWNNEYILSLIEENCQVILPLVFGTLYRVSKEHWNQTIISLIYNVLKTFMEMNSKLFDDLTASYKVEKQKELKKERERAELWRNLEDLQDRRLQSLTEASRNQKNLQERENTSKSHNAFGETTWFANILYKTFWHLLVDSNRMYPDHFSVTAVTFLLLFLGFYSTMAVTTLQSFRGCAVRDFAFVANKPGCRSLRINTEACWGRCHTWEMPVPEPPYIKRHHRVCTYSRTRHLTARLPGCRPGVSPIYHYPQALQCDCTYCSSNHTECETF</sequence>
<evidence type="ECO:0000313" key="10">
    <source>
        <dbReference type="Proteomes" id="UP001558613"/>
    </source>
</evidence>
<evidence type="ECO:0000256" key="6">
    <source>
        <dbReference type="SAM" id="MobiDB-lite"/>
    </source>
</evidence>
<dbReference type="InterPro" id="IPR029034">
    <property type="entry name" value="Cystine-knot_cytokine"/>
</dbReference>
<keyword evidence="7" id="KW-0472">Membrane</keyword>
<dbReference type="PANTHER" id="PTHR10257">
    <property type="entry name" value="SERINE/THREONINE PROTEIN PHOSPHATASE 2A PP2A REGULATORY SUBUNIT B"/>
    <property type="match status" value="1"/>
</dbReference>
<evidence type="ECO:0000256" key="5">
    <source>
        <dbReference type="ARBA" id="ARBA00023157"/>
    </source>
</evidence>
<evidence type="ECO:0000256" key="7">
    <source>
        <dbReference type="SAM" id="Phobius"/>
    </source>
</evidence>
<evidence type="ECO:0000313" key="9">
    <source>
        <dbReference type="EMBL" id="KAL1271551.1"/>
    </source>
</evidence>
<dbReference type="SMART" id="SM00068">
    <property type="entry name" value="GHB"/>
    <property type="match status" value="1"/>
</dbReference>
<evidence type="ECO:0000256" key="1">
    <source>
        <dbReference type="ARBA" id="ARBA00004613"/>
    </source>
</evidence>
<dbReference type="InterPro" id="IPR016024">
    <property type="entry name" value="ARM-type_fold"/>
</dbReference>